<reference evidence="3" key="1">
    <citation type="submission" date="2017-02" db="UniProtKB">
        <authorList>
            <consortium name="WormBaseParasite"/>
        </authorList>
    </citation>
    <scope>IDENTIFICATION</scope>
</reference>
<feature type="region of interest" description="Disordered" evidence="1">
    <location>
        <begin position="1"/>
        <end position="20"/>
    </location>
</feature>
<feature type="compositionally biased region" description="Polar residues" evidence="1">
    <location>
        <begin position="1"/>
        <end position="19"/>
    </location>
</feature>
<evidence type="ECO:0000313" key="3">
    <source>
        <dbReference type="WBParaSite" id="ALUE_0001003601-mRNA-1"/>
    </source>
</evidence>
<dbReference type="Proteomes" id="UP000036681">
    <property type="component" value="Unplaced"/>
</dbReference>
<name>A0A0M3I1A6_ASCLU</name>
<evidence type="ECO:0000256" key="1">
    <source>
        <dbReference type="SAM" id="MobiDB-lite"/>
    </source>
</evidence>
<protein>
    <submittedName>
        <fullName evidence="3">MULE domain-containing protein</fullName>
    </submittedName>
</protein>
<proteinExistence type="predicted"/>
<accession>A0A0M3I1A6</accession>
<sequence>MNGNYHNALTKTITNTNSRRPLRASCKRTALLLKSSPMLKALKVTPMQEVILALKDEEQKARAERSTCFLEAKDSKAGDGHVAWGENKFDVGIATEIAVADAATMTDSRTMDASTTTENRMTDASTMTDECDYSEKFHSTWPNLSSQPNEEAVNLLLNSLKMLRNPSVTFFVFLYSFRGSVRLLPLPLVGNTCEATETSCEQNNCGSDVGQQRPPEKKRPKLITTCVSITSSYDPEHHTACQPLTLHQLRAREVDLICSREVRKVSCEPREAWVQGHKIVVSDGRQPDTATRFPAWKPQENPMLPTADVVWPQSRSPSTYCQATATPLHGNLTNAIERWLLVQNSGHGILAFSSDAELRAAAASDILIADATFSTASRSFHQVLTVHCRVCLKSLVRFGWLSKYRTKNYNFGKVACHPQPFYAVILVQINKQRHGLRVGARSPRRPMQRHRSEMDIEVNVRTVRTDYEEAIMKAVLETFGGAAVKGCLFHYCQAVIRSVRKFGLMPSYNEFGVIHQWIRPLLALPLLPEVGVAI</sequence>
<evidence type="ECO:0000313" key="2">
    <source>
        <dbReference type="Proteomes" id="UP000036681"/>
    </source>
</evidence>
<dbReference type="AlphaFoldDB" id="A0A0M3I1A6"/>
<keyword evidence="2" id="KW-1185">Reference proteome</keyword>
<dbReference type="WBParaSite" id="ALUE_0001003601-mRNA-1">
    <property type="protein sequence ID" value="ALUE_0001003601-mRNA-1"/>
    <property type="gene ID" value="ALUE_0001003601"/>
</dbReference>
<organism evidence="2 3">
    <name type="scientific">Ascaris lumbricoides</name>
    <name type="common">Giant roundworm</name>
    <dbReference type="NCBI Taxonomy" id="6252"/>
    <lineage>
        <taxon>Eukaryota</taxon>
        <taxon>Metazoa</taxon>
        <taxon>Ecdysozoa</taxon>
        <taxon>Nematoda</taxon>
        <taxon>Chromadorea</taxon>
        <taxon>Rhabditida</taxon>
        <taxon>Spirurina</taxon>
        <taxon>Ascaridomorpha</taxon>
        <taxon>Ascaridoidea</taxon>
        <taxon>Ascarididae</taxon>
        <taxon>Ascaris</taxon>
    </lineage>
</organism>